<protein>
    <submittedName>
        <fullName evidence="1">Uncharacterized protein</fullName>
    </submittedName>
</protein>
<name>A0A8S5UCN8_9CAUD</name>
<sequence>MIDLKKVIHAAEEEYSQILFTPSSLVDFLTQVDELKDVNIGVNDDRENVSISIGDSTYQINPKSVTNIDVSDDDLDQACQANESNYDELEESGSIEVNDSVESGIIKQLLKTLAIGGIVRLSAKELKK</sequence>
<organism evidence="1">
    <name type="scientific">Siphoviridae sp. ctgN495</name>
    <dbReference type="NCBI Taxonomy" id="2825608"/>
    <lineage>
        <taxon>Viruses</taxon>
        <taxon>Duplodnaviria</taxon>
        <taxon>Heunggongvirae</taxon>
        <taxon>Uroviricota</taxon>
        <taxon>Caudoviricetes</taxon>
    </lineage>
</organism>
<reference evidence="1" key="1">
    <citation type="journal article" date="2021" name="Proc. Natl. Acad. Sci. U.S.A.">
        <title>A Catalog of Tens of Thousands of Viruses from Human Metagenomes Reveals Hidden Associations with Chronic Diseases.</title>
        <authorList>
            <person name="Tisza M.J."/>
            <person name="Buck C.B."/>
        </authorList>
    </citation>
    <scope>NUCLEOTIDE SEQUENCE</scope>
    <source>
        <strain evidence="1">CtgN495</strain>
    </source>
</reference>
<accession>A0A8S5UCN8</accession>
<proteinExistence type="predicted"/>
<evidence type="ECO:0000313" key="1">
    <source>
        <dbReference type="EMBL" id="DAF92195.1"/>
    </source>
</evidence>
<dbReference type="EMBL" id="BK016063">
    <property type="protein sequence ID" value="DAF92195.1"/>
    <property type="molecule type" value="Genomic_DNA"/>
</dbReference>